<evidence type="ECO:0000313" key="3">
    <source>
        <dbReference type="Proteomes" id="UP001396334"/>
    </source>
</evidence>
<organism evidence="2 3">
    <name type="scientific">Hibiscus sabdariffa</name>
    <name type="common">roselle</name>
    <dbReference type="NCBI Taxonomy" id="183260"/>
    <lineage>
        <taxon>Eukaryota</taxon>
        <taxon>Viridiplantae</taxon>
        <taxon>Streptophyta</taxon>
        <taxon>Embryophyta</taxon>
        <taxon>Tracheophyta</taxon>
        <taxon>Spermatophyta</taxon>
        <taxon>Magnoliopsida</taxon>
        <taxon>eudicotyledons</taxon>
        <taxon>Gunneridae</taxon>
        <taxon>Pentapetalae</taxon>
        <taxon>rosids</taxon>
        <taxon>malvids</taxon>
        <taxon>Malvales</taxon>
        <taxon>Malvaceae</taxon>
        <taxon>Malvoideae</taxon>
        <taxon>Hibiscus</taxon>
    </lineage>
</organism>
<evidence type="ECO:0000313" key="2">
    <source>
        <dbReference type="EMBL" id="KAK9005505.1"/>
    </source>
</evidence>
<feature type="compositionally biased region" description="Low complexity" evidence="1">
    <location>
        <begin position="8"/>
        <end position="20"/>
    </location>
</feature>
<evidence type="ECO:0000256" key="1">
    <source>
        <dbReference type="SAM" id="MobiDB-lite"/>
    </source>
</evidence>
<dbReference type="EMBL" id="JBBPBN010000030">
    <property type="protein sequence ID" value="KAK9005505.1"/>
    <property type="molecule type" value="Genomic_DNA"/>
</dbReference>
<name>A0ABR2QXU5_9ROSI</name>
<feature type="region of interest" description="Disordered" evidence="1">
    <location>
        <begin position="77"/>
        <end position="167"/>
    </location>
</feature>
<comment type="caution">
    <text evidence="2">The sequence shown here is derived from an EMBL/GenBank/DDBJ whole genome shotgun (WGS) entry which is preliminary data.</text>
</comment>
<gene>
    <name evidence="2" type="ORF">V6N11_042936</name>
</gene>
<proteinExistence type="predicted"/>
<keyword evidence="3" id="KW-1185">Reference proteome</keyword>
<dbReference type="Proteomes" id="UP001396334">
    <property type="component" value="Unassembled WGS sequence"/>
</dbReference>
<feature type="compositionally biased region" description="Polar residues" evidence="1">
    <location>
        <begin position="21"/>
        <end position="36"/>
    </location>
</feature>
<feature type="region of interest" description="Disordered" evidence="1">
    <location>
        <begin position="1"/>
        <end position="36"/>
    </location>
</feature>
<sequence>MRFPIQQSLSYPFSASSDSSQQFARQHCQDLSSPKQVVTGEIQEQSAGGSATLPAHVETNVEASNLDLETNVEAIDADSLLSSRSDQHTSQDDGVASAMTNSPAEILNLDHSSTENNTADPVSFNHSSAENNSADPVSLQPSLTENTSLDGAATSNDVSQPVEEKYG</sequence>
<accession>A0ABR2QXU5</accession>
<reference evidence="2 3" key="1">
    <citation type="journal article" date="2024" name="G3 (Bethesda)">
        <title>Genome assembly of Hibiscus sabdariffa L. provides insights into metabolisms of medicinal natural products.</title>
        <authorList>
            <person name="Kim T."/>
        </authorList>
    </citation>
    <scope>NUCLEOTIDE SEQUENCE [LARGE SCALE GENOMIC DNA]</scope>
    <source>
        <strain evidence="2">TK-2024</strain>
        <tissue evidence="2">Old leaves</tissue>
    </source>
</reference>
<protein>
    <submittedName>
        <fullName evidence="2">Uncharacterized protein</fullName>
    </submittedName>
</protein>
<feature type="compositionally biased region" description="Polar residues" evidence="1">
    <location>
        <begin position="110"/>
        <end position="159"/>
    </location>
</feature>